<dbReference type="SMART" id="SM00487">
    <property type="entry name" value="DEXDc"/>
    <property type="match status" value="1"/>
</dbReference>
<sequence>MDTDGTFPPSQPPPWSSSETTVPLRGSRPGGPDSTSQYTTVPQSTNSNLVAQGPTSQPLGSMPAWNPAALLQPSRRGFSATDLRNLPSGRPQPMYNNNNNHVANAHSRASPSVNDQMVFQFTSASDTSSNDHVSGSSTPTPPNVETPPSTSNANAANVSTNTNRMGIWIERMNNVQRRSNVPNPKRRKTEDPQDFAARASNMSIRGTSGTLGEYVRDRRQEANGSRLVPQTPTVDLTDGTDDEMMVLDDPKDEEVCYGMVKTSLNCSKVPSPKPGMQSLWGPGYNPGIKILLKRQSGERTLKIQACDHTREIIGLVEQSCAAALTPLLDTNIRLRTDCRIPPHQKQPGEEPGQAISRAYYLDVVLYGPQRYARAVGALLSKHNLKLIAPHMVQKGIKVFNPHVSEWRPPPPKVYPTNAQGTYTSVANRTVEEIRSEVMGVFDSLKRNDDLPTMEADARVLTPLLKHQKQGLYFMATREKSFQEQSSEKGMVSFWQTKISARGEKLYFNVITGQEQRAPPPQTCGGILADMMGLGKTLSILSLVSSTIDESYKWVQAPIVQRPKMDPKLFNNGHAAMQTNFEPATVTRHVKSTLIVCPLSTVTNWEEQMKQHIIPGGLSCHIYHGSNRIKDVHKLAEFDIVITTYGSVSNELGSRRKGKDGVYPLEEIGWFRIVLDEAHMIRESSTLQFKAMCRLHAERRWAVTGTPVQNRLDDLAALLSFLRLHPFDDRSKFNRYIVEPFKACDPEIVPKLRVLVDAVTLRRLKDKIDLPKREDLVIRLNFSPEERSIYDLFARNAQDRVKVLAGVNVGKALGGNTYIHILKAILRLRLLCAHGKDLLNEEDLAALRGMSAEMAIDIDDDDEDGPALSHQKAHEMFSLMQDTNNDACIECSKKLNAGEGQNLDAEQQDDILGYMTPCFHVVCRGCCRNYRERAQQLLAPGQNTGPCLICGVVVRFEFVELRRDDVDAEHDGPAKIKVRDTRKRFDKYDGPHTKTKALVEDLLKSKAASQSNPDEPPFKSVVFSGWTSHLDLIELALNAAGIAFVRLDGSMTRTARTVAMEKFREDNSVEVILVSIMAGGLGLNLTAGNSVYVMEPQYNPAAEAQAIDRVHRLGQKRPVRTVRYIMQDSFEEKMLELQEKKMKLASLSMDGQSRTLDKAEAARQKLMDLRSLFK</sequence>
<dbReference type="OMA" id="YYVFHGP"/>
<evidence type="ECO:0000256" key="3">
    <source>
        <dbReference type="ARBA" id="ARBA00022840"/>
    </source>
</evidence>
<dbReference type="InterPro" id="IPR001650">
    <property type="entry name" value="Helicase_C-like"/>
</dbReference>
<dbReference type="PROSITE" id="PS51194">
    <property type="entry name" value="HELICASE_CTER"/>
    <property type="match status" value="1"/>
</dbReference>
<organism evidence="7 8">
    <name type="scientific">Metarhizium rileyi (strain RCEF 4871)</name>
    <name type="common">Nomuraea rileyi</name>
    <dbReference type="NCBI Taxonomy" id="1649241"/>
    <lineage>
        <taxon>Eukaryota</taxon>
        <taxon>Fungi</taxon>
        <taxon>Dikarya</taxon>
        <taxon>Ascomycota</taxon>
        <taxon>Pezizomycotina</taxon>
        <taxon>Sordariomycetes</taxon>
        <taxon>Hypocreomycetidae</taxon>
        <taxon>Hypocreales</taxon>
        <taxon>Clavicipitaceae</taxon>
        <taxon>Metarhizium</taxon>
    </lineage>
</organism>
<feature type="compositionally biased region" description="Polar residues" evidence="4">
    <location>
        <begin position="200"/>
        <end position="210"/>
    </location>
</feature>
<feature type="compositionally biased region" description="Polar residues" evidence="4">
    <location>
        <begin position="173"/>
        <end position="182"/>
    </location>
</feature>
<dbReference type="GO" id="GO:0016787">
    <property type="term" value="F:hydrolase activity"/>
    <property type="evidence" value="ECO:0007669"/>
    <property type="project" value="UniProtKB-KW"/>
</dbReference>
<dbReference type="SMART" id="SM00490">
    <property type="entry name" value="HELICc"/>
    <property type="match status" value="1"/>
</dbReference>
<dbReference type="InterPro" id="IPR049730">
    <property type="entry name" value="SNF2/RAD54-like_C"/>
</dbReference>
<feature type="compositionally biased region" description="Low complexity" evidence="4">
    <location>
        <begin position="96"/>
        <end position="106"/>
    </location>
</feature>
<evidence type="ECO:0000256" key="4">
    <source>
        <dbReference type="SAM" id="MobiDB-lite"/>
    </source>
</evidence>
<dbReference type="Pfam" id="PF00176">
    <property type="entry name" value="SNF2-rel_dom"/>
    <property type="match status" value="1"/>
</dbReference>
<dbReference type="GO" id="GO:0008094">
    <property type="term" value="F:ATP-dependent activity, acting on DNA"/>
    <property type="evidence" value="ECO:0007669"/>
    <property type="project" value="TreeGrafter"/>
</dbReference>
<feature type="region of interest" description="Disordered" evidence="4">
    <location>
        <begin position="173"/>
        <end position="214"/>
    </location>
</feature>
<dbReference type="OrthoDB" id="448448at2759"/>
<keyword evidence="8" id="KW-1185">Reference proteome</keyword>
<keyword evidence="3" id="KW-0067">ATP-binding</keyword>
<dbReference type="CDD" id="cd18008">
    <property type="entry name" value="DEXDc_SHPRH-like"/>
    <property type="match status" value="1"/>
</dbReference>
<dbReference type="InterPro" id="IPR027417">
    <property type="entry name" value="P-loop_NTPase"/>
</dbReference>
<evidence type="ECO:0000259" key="6">
    <source>
        <dbReference type="PROSITE" id="PS51194"/>
    </source>
</evidence>
<dbReference type="PROSITE" id="PS51192">
    <property type="entry name" value="HELICASE_ATP_BIND_1"/>
    <property type="match status" value="1"/>
</dbReference>
<dbReference type="GO" id="GO:0005634">
    <property type="term" value="C:nucleus"/>
    <property type="evidence" value="ECO:0007669"/>
    <property type="project" value="TreeGrafter"/>
</dbReference>
<dbReference type="Gene3D" id="3.40.50.10810">
    <property type="entry name" value="Tandem AAA-ATPase domain"/>
    <property type="match status" value="1"/>
</dbReference>
<dbReference type="AlphaFoldDB" id="A0A167HBM3"/>
<feature type="region of interest" description="Disordered" evidence="4">
    <location>
        <begin position="124"/>
        <end position="160"/>
    </location>
</feature>
<evidence type="ECO:0000313" key="8">
    <source>
        <dbReference type="Proteomes" id="UP000243498"/>
    </source>
</evidence>
<evidence type="ECO:0000313" key="7">
    <source>
        <dbReference type="EMBL" id="OAA47722.1"/>
    </source>
</evidence>
<dbReference type="GO" id="GO:0005524">
    <property type="term" value="F:ATP binding"/>
    <property type="evidence" value="ECO:0007669"/>
    <property type="project" value="UniProtKB-KW"/>
</dbReference>
<gene>
    <name evidence="7" type="ORF">NOR_02212</name>
</gene>
<feature type="compositionally biased region" description="Polar residues" evidence="4">
    <location>
        <begin position="33"/>
        <end position="59"/>
    </location>
</feature>
<keyword evidence="1" id="KW-0547">Nucleotide-binding</keyword>
<feature type="domain" description="Helicase ATP-binding" evidence="5">
    <location>
        <begin position="516"/>
        <end position="724"/>
    </location>
</feature>
<reference evidence="7 8" key="1">
    <citation type="journal article" date="2016" name="Genome Biol. Evol.">
        <title>Divergent and convergent evolution of fungal pathogenicity.</title>
        <authorList>
            <person name="Shang Y."/>
            <person name="Xiao G."/>
            <person name="Zheng P."/>
            <person name="Cen K."/>
            <person name="Zhan S."/>
            <person name="Wang C."/>
        </authorList>
    </citation>
    <scope>NUCLEOTIDE SEQUENCE [LARGE SCALE GENOMIC DNA]</scope>
    <source>
        <strain evidence="7 8">RCEF 4871</strain>
    </source>
</reference>
<name>A0A167HBM3_METRR</name>
<dbReference type="Gene3D" id="3.40.50.300">
    <property type="entry name" value="P-loop containing nucleotide triphosphate hydrolases"/>
    <property type="match status" value="1"/>
</dbReference>
<dbReference type="GO" id="GO:0006281">
    <property type="term" value="P:DNA repair"/>
    <property type="evidence" value="ECO:0007669"/>
    <property type="project" value="TreeGrafter"/>
</dbReference>
<dbReference type="STRING" id="1081105.A0A167HBM3"/>
<dbReference type="SUPFAM" id="SSF52540">
    <property type="entry name" value="P-loop containing nucleoside triphosphate hydrolases"/>
    <property type="match status" value="2"/>
</dbReference>
<protein>
    <submittedName>
        <fullName evidence="7">SNF2-related protein</fullName>
    </submittedName>
</protein>
<dbReference type="InterPro" id="IPR014001">
    <property type="entry name" value="Helicase_ATP-bd"/>
</dbReference>
<accession>A0A167HBM3</accession>
<dbReference type="InterPro" id="IPR000330">
    <property type="entry name" value="SNF2_N"/>
</dbReference>
<evidence type="ECO:0000259" key="5">
    <source>
        <dbReference type="PROSITE" id="PS51192"/>
    </source>
</evidence>
<proteinExistence type="predicted"/>
<feature type="region of interest" description="Disordered" evidence="4">
    <location>
        <begin position="1"/>
        <end position="67"/>
    </location>
</feature>
<keyword evidence="2" id="KW-0378">Hydrolase</keyword>
<dbReference type="EMBL" id="AZHC01000005">
    <property type="protein sequence ID" value="OAA47722.1"/>
    <property type="molecule type" value="Genomic_DNA"/>
</dbReference>
<dbReference type="Proteomes" id="UP000243498">
    <property type="component" value="Unassembled WGS sequence"/>
</dbReference>
<feature type="compositionally biased region" description="Polar residues" evidence="4">
    <location>
        <begin position="124"/>
        <end position="138"/>
    </location>
</feature>
<feature type="compositionally biased region" description="Low complexity" evidence="4">
    <location>
        <begin position="149"/>
        <end position="160"/>
    </location>
</feature>
<evidence type="ECO:0000256" key="2">
    <source>
        <dbReference type="ARBA" id="ARBA00022801"/>
    </source>
</evidence>
<dbReference type="Pfam" id="PF00271">
    <property type="entry name" value="Helicase_C"/>
    <property type="match status" value="1"/>
</dbReference>
<dbReference type="InterPro" id="IPR038718">
    <property type="entry name" value="SNF2-like_sf"/>
</dbReference>
<evidence type="ECO:0000256" key="1">
    <source>
        <dbReference type="ARBA" id="ARBA00022741"/>
    </source>
</evidence>
<dbReference type="PANTHER" id="PTHR45626">
    <property type="entry name" value="TRANSCRIPTION TERMINATION FACTOR 2-RELATED"/>
    <property type="match status" value="1"/>
</dbReference>
<dbReference type="CDD" id="cd18793">
    <property type="entry name" value="SF2_C_SNF"/>
    <property type="match status" value="1"/>
</dbReference>
<dbReference type="InterPro" id="IPR050628">
    <property type="entry name" value="SNF2_RAD54_helicase_TF"/>
</dbReference>
<feature type="domain" description="Helicase C-terminal" evidence="6">
    <location>
        <begin position="993"/>
        <end position="1159"/>
    </location>
</feature>
<feature type="region of interest" description="Disordered" evidence="4">
    <location>
        <begin position="79"/>
        <end position="110"/>
    </location>
</feature>
<comment type="caution">
    <text evidence="7">The sequence shown here is derived from an EMBL/GenBank/DDBJ whole genome shotgun (WGS) entry which is preliminary data.</text>
</comment>
<dbReference type="PANTHER" id="PTHR45626:SF52">
    <property type="entry name" value="SINGLE-STRANDED DNA-DEPENDENT ATPASE (EUROFUNG)"/>
    <property type="match status" value="1"/>
</dbReference>